<accession>A0ABV7YP09</accession>
<dbReference type="PANTHER" id="PTHR35176">
    <property type="entry name" value="HEME OXYGENASE HI_0854-RELATED"/>
    <property type="match status" value="1"/>
</dbReference>
<reference evidence="4" key="1">
    <citation type="journal article" date="2019" name="Int. J. Syst. Evol. Microbiol.">
        <title>The Global Catalogue of Microorganisms (GCM) 10K type strain sequencing project: providing services to taxonomists for standard genome sequencing and annotation.</title>
        <authorList>
            <consortium name="The Broad Institute Genomics Platform"/>
            <consortium name="The Broad Institute Genome Sequencing Center for Infectious Disease"/>
            <person name="Wu L."/>
            <person name="Ma J."/>
        </authorList>
    </citation>
    <scope>NUCLEOTIDE SEQUENCE [LARGE SCALE GENOMIC DNA]</scope>
    <source>
        <strain evidence="4">CGMCC 4.7241</strain>
    </source>
</reference>
<comment type="caution">
    <text evidence="3">The sequence shown here is derived from an EMBL/GenBank/DDBJ whole genome shotgun (WGS) entry which is preliminary data.</text>
</comment>
<name>A0ABV7YP09_9ACTN</name>
<gene>
    <name evidence="3" type="ORF">ACFOUW_36930</name>
</gene>
<dbReference type="EC" id="1.4.3.5" evidence="3"/>
<feature type="domain" description="Pyridoxamine 5'-phosphate oxidase N-terminal" evidence="2">
    <location>
        <begin position="25"/>
        <end position="142"/>
    </location>
</feature>
<dbReference type="Gene3D" id="2.30.110.10">
    <property type="entry name" value="Electron Transport, Fmn-binding Protein, Chain A"/>
    <property type="match status" value="1"/>
</dbReference>
<dbReference type="Proteomes" id="UP001595699">
    <property type="component" value="Unassembled WGS sequence"/>
</dbReference>
<dbReference type="InterPro" id="IPR052019">
    <property type="entry name" value="F420H2_bilvrd_red/Heme_oxyg"/>
</dbReference>
<evidence type="ECO:0000313" key="3">
    <source>
        <dbReference type="EMBL" id="MFC3766461.1"/>
    </source>
</evidence>
<dbReference type="GO" id="GO:0004733">
    <property type="term" value="F:pyridoxamine phosphate oxidase activity"/>
    <property type="evidence" value="ECO:0007669"/>
    <property type="project" value="UniProtKB-EC"/>
</dbReference>
<protein>
    <submittedName>
        <fullName evidence="3">Pyridoxamine 5'-phosphate oxidase family protein</fullName>
        <ecNumber evidence="3">1.-.-.-</ecNumber>
        <ecNumber evidence="3">1.4.3.5</ecNumber>
    </submittedName>
</protein>
<proteinExistence type="predicted"/>
<sequence length="155" mass="17289">MAPTAAKLRFPQGYGRATRTLRWAAVQAQLVEARVYWFASVRPDGRPHVVPLDGIWDDGIWYYGGAPETVHRRNIEASPFASIHLPDAGRVVVVDGEVRRTPRPPEEAARLAELSNAKYGYGSPASDYENALGLHPKRAIAWDTFPKDATRFTFD</sequence>
<dbReference type="EMBL" id="JBHRZH010000055">
    <property type="protein sequence ID" value="MFC3766461.1"/>
    <property type="molecule type" value="Genomic_DNA"/>
</dbReference>
<keyword evidence="1 3" id="KW-0560">Oxidoreductase</keyword>
<dbReference type="InterPro" id="IPR012349">
    <property type="entry name" value="Split_barrel_FMN-bd"/>
</dbReference>
<dbReference type="InterPro" id="IPR011576">
    <property type="entry name" value="Pyridox_Oxase_N"/>
</dbReference>
<dbReference type="PANTHER" id="PTHR35176:SF4">
    <property type="entry name" value="PYRIDOXAMINE 5'-PHOSPHATE OXIDASE-RELATED FMN-BINDING"/>
    <property type="match status" value="1"/>
</dbReference>
<dbReference type="SUPFAM" id="SSF50475">
    <property type="entry name" value="FMN-binding split barrel"/>
    <property type="match status" value="1"/>
</dbReference>
<evidence type="ECO:0000259" key="2">
    <source>
        <dbReference type="Pfam" id="PF01243"/>
    </source>
</evidence>
<organism evidence="3 4">
    <name type="scientific">Tenggerimyces flavus</name>
    <dbReference type="NCBI Taxonomy" id="1708749"/>
    <lineage>
        <taxon>Bacteria</taxon>
        <taxon>Bacillati</taxon>
        <taxon>Actinomycetota</taxon>
        <taxon>Actinomycetes</taxon>
        <taxon>Propionibacteriales</taxon>
        <taxon>Nocardioidaceae</taxon>
        <taxon>Tenggerimyces</taxon>
    </lineage>
</organism>
<dbReference type="RefSeq" id="WP_205121931.1">
    <property type="nucleotide sequence ID" value="NZ_JAFBCM010000001.1"/>
</dbReference>
<evidence type="ECO:0000256" key="1">
    <source>
        <dbReference type="ARBA" id="ARBA00023002"/>
    </source>
</evidence>
<keyword evidence="4" id="KW-1185">Reference proteome</keyword>
<dbReference type="Pfam" id="PF01243">
    <property type="entry name" value="PNPOx_N"/>
    <property type="match status" value="1"/>
</dbReference>
<dbReference type="EC" id="1.-.-.-" evidence="3"/>
<evidence type="ECO:0000313" key="4">
    <source>
        <dbReference type="Proteomes" id="UP001595699"/>
    </source>
</evidence>